<evidence type="ECO:0000313" key="1">
    <source>
        <dbReference type="EMBL" id="WUV50847.1"/>
    </source>
</evidence>
<gene>
    <name evidence="1" type="ORF">OG563_23205</name>
</gene>
<dbReference type="NCBIfam" id="TIGR03930">
    <property type="entry name" value="WXG100_ESAT6"/>
    <property type="match status" value="1"/>
</dbReference>
<organism evidence="1 2">
    <name type="scientific">Nocardia vinacea</name>
    <dbReference type="NCBI Taxonomy" id="96468"/>
    <lineage>
        <taxon>Bacteria</taxon>
        <taxon>Bacillati</taxon>
        <taxon>Actinomycetota</taxon>
        <taxon>Actinomycetes</taxon>
        <taxon>Mycobacteriales</taxon>
        <taxon>Nocardiaceae</taxon>
        <taxon>Nocardia</taxon>
    </lineage>
</organism>
<proteinExistence type="predicted"/>
<dbReference type="Gene3D" id="1.10.287.1060">
    <property type="entry name" value="ESAT-6-like"/>
    <property type="match status" value="1"/>
</dbReference>
<dbReference type="InterPro" id="IPR010310">
    <property type="entry name" value="T7SS_ESAT-6-like"/>
</dbReference>
<dbReference type="InterPro" id="IPR036689">
    <property type="entry name" value="ESAT-6-like_sf"/>
</dbReference>
<dbReference type="RefSeq" id="WP_329415683.1">
    <property type="nucleotide sequence ID" value="NZ_CP109441.1"/>
</dbReference>
<dbReference type="EMBL" id="CP109441">
    <property type="protein sequence ID" value="WUV50847.1"/>
    <property type="molecule type" value="Genomic_DNA"/>
</dbReference>
<keyword evidence="2" id="KW-1185">Reference proteome</keyword>
<reference evidence="1" key="1">
    <citation type="submission" date="2022-10" db="EMBL/GenBank/DDBJ databases">
        <title>The complete genomes of actinobacterial strains from the NBC collection.</title>
        <authorList>
            <person name="Joergensen T.S."/>
            <person name="Alvarez Arevalo M."/>
            <person name="Sterndorff E.B."/>
            <person name="Faurdal D."/>
            <person name="Vuksanovic O."/>
            <person name="Mourched A.-S."/>
            <person name="Charusanti P."/>
            <person name="Shaw S."/>
            <person name="Blin K."/>
            <person name="Weber T."/>
        </authorList>
    </citation>
    <scope>NUCLEOTIDE SEQUENCE</scope>
    <source>
        <strain evidence="1">NBC_01482</strain>
    </source>
</reference>
<dbReference type="SUPFAM" id="SSF140453">
    <property type="entry name" value="EsxAB dimer-like"/>
    <property type="match status" value="1"/>
</dbReference>
<dbReference type="Pfam" id="PF06013">
    <property type="entry name" value="WXG100"/>
    <property type="match status" value="1"/>
</dbReference>
<sequence length="113" mass="12710">MANTGTGKLEASPELIRQKAQEFQEQHDSLMAAIRQLKTDEDNMTNGANWQGAARDAFNAFMERYYYQADKMNDKLAETAEKLVKMGTSFQDQDDEFSSKVHAQVSSLDLPAV</sequence>
<name>A0ABZ1Z5L7_9NOCA</name>
<dbReference type="Proteomes" id="UP001432062">
    <property type="component" value="Chromosome"/>
</dbReference>
<accession>A0ABZ1Z5L7</accession>
<evidence type="ECO:0000313" key="2">
    <source>
        <dbReference type="Proteomes" id="UP001432062"/>
    </source>
</evidence>
<protein>
    <submittedName>
        <fullName evidence="1">WXG100 family type VII secretion target</fullName>
    </submittedName>
</protein>